<protein>
    <submittedName>
        <fullName evidence="3">Sugar fermentation stimulation protein</fullName>
    </submittedName>
</protein>
<dbReference type="Gene3D" id="3.40.1350.60">
    <property type="match status" value="1"/>
</dbReference>
<dbReference type="GO" id="GO:0003677">
    <property type="term" value="F:DNA binding"/>
    <property type="evidence" value="ECO:0007669"/>
    <property type="project" value="InterPro"/>
</dbReference>
<proteinExistence type="predicted"/>
<evidence type="ECO:0000313" key="3">
    <source>
        <dbReference type="EMBL" id="RDC44832.1"/>
    </source>
</evidence>
<dbReference type="Proteomes" id="UP000253805">
    <property type="component" value="Unassembled WGS sequence"/>
</dbReference>
<name>A0A369P2C9_9ACTN</name>
<sequence>MESRDKEQDVFLPFPEPLREGVILARPNRFIMDVDFGTSDEGSAPSGIVRCHCPAVSRIGGLDLAGRPCLVSDSRNPKRKMPLTVEAFSLQQPDDPDKRWIGINQNASNRYVEHFLREGAFATITGPVRTVRREVPLGDSRLDFLANDDLYLEVKTPLVQMQTDIPPYVPRLPEAPFSSTERSLRHLRELAASLADHERAAILYCLYYDNFGFRFYHGTTYEEVLATVDACREAGVELWQADFEVTPEGVTLKRYYELEEW</sequence>
<comment type="caution">
    <text evidence="3">The sequence shown here is derived from an EMBL/GenBank/DDBJ whole genome shotgun (WGS) entry which is preliminary data.</text>
</comment>
<dbReference type="EMBL" id="PPUT01000011">
    <property type="protein sequence ID" value="RDC44832.1"/>
    <property type="molecule type" value="Genomic_DNA"/>
</dbReference>
<dbReference type="Gene3D" id="2.40.50.580">
    <property type="match status" value="1"/>
</dbReference>
<dbReference type="Pfam" id="PF03749">
    <property type="entry name" value="SfsA"/>
    <property type="match status" value="1"/>
</dbReference>
<dbReference type="InterPro" id="IPR040452">
    <property type="entry name" value="SfsA_C"/>
</dbReference>
<dbReference type="AlphaFoldDB" id="A0A369P2C9"/>
<dbReference type="PANTHER" id="PTHR30545">
    <property type="entry name" value="SUGAR FERMENTATION STIMULATION PROTEIN A"/>
    <property type="match status" value="1"/>
</dbReference>
<evidence type="ECO:0000259" key="2">
    <source>
        <dbReference type="Pfam" id="PF17746"/>
    </source>
</evidence>
<evidence type="ECO:0000259" key="1">
    <source>
        <dbReference type="Pfam" id="PF03749"/>
    </source>
</evidence>
<reference evidence="3 4" key="1">
    <citation type="journal article" date="2018" name="Elife">
        <title>Discovery and characterization of a prevalent human gut bacterial enzyme sufficient for the inactivation of a family of plant toxins.</title>
        <authorList>
            <person name="Koppel N."/>
            <person name="Bisanz J.E."/>
            <person name="Pandelia M.E."/>
            <person name="Turnbaugh P.J."/>
            <person name="Balskus E.P."/>
        </authorList>
    </citation>
    <scope>NUCLEOTIDE SEQUENCE [LARGE SCALE GENOMIC DNA]</scope>
    <source>
        <strain evidence="3 4">OB21 GAM 11</strain>
    </source>
</reference>
<dbReference type="Pfam" id="PF17746">
    <property type="entry name" value="SfsA_N"/>
    <property type="match status" value="1"/>
</dbReference>
<organism evidence="3 4">
    <name type="scientific">Adlercreutzia equolifaciens subsp. celatus</name>
    <dbReference type="NCBI Taxonomy" id="394340"/>
    <lineage>
        <taxon>Bacteria</taxon>
        <taxon>Bacillati</taxon>
        <taxon>Actinomycetota</taxon>
        <taxon>Coriobacteriia</taxon>
        <taxon>Eggerthellales</taxon>
        <taxon>Eggerthellaceae</taxon>
        <taxon>Adlercreutzia</taxon>
    </lineage>
</organism>
<feature type="domain" description="SfsA N-terminal OB" evidence="2">
    <location>
        <begin position="24"/>
        <end position="103"/>
    </location>
</feature>
<feature type="domain" description="Sugar fermentation stimulation protein C-terminal" evidence="1">
    <location>
        <begin position="108"/>
        <end position="248"/>
    </location>
</feature>
<evidence type="ECO:0000313" key="4">
    <source>
        <dbReference type="Proteomes" id="UP000253805"/>
    </source>
</evidence>
<gene>
    <name evidence="3" type="ORF">C1850_05400</name>
</gene>
<dbReference type="PANTHER" id="PTHR30545:SF2">
    <property type="entry name" value="SUGAR FERMENTATION STIMULATION PROTEIN A"/>
    <property type="match status" value="1"/>
</dbReference>
<accession>A0A369P2C9</accession>
<dbReference type="InterPro" id="IPR041465">
    <property type="entry name" value="SfsA_N"/>
</dbReference>
<dbReference type="RefSeq" id="WP_114548880.1">
    <property type="nucleotide sequence ID" value="NZ_PPUT01000011.1"/>
</dbReference>
<dbReference type="InterPro" id="IPR005224">
    <property type="entry name" value="SfsA"/>
</dbReference>